<comment type="caution">
    <text evidence="2">The sequence shown here is derived from an EMBL/GenBank/DDBJ whole genome shotgun (WGS) entry which is preliminary data.</text>
</comment>
<keyword evidence="3" id="KW-1185">Reference proteome</keyword>
<dbReference type="EMBL" id="CAJVPY010027155">
    <property type="protein sequence ID" value="CAG8790783.1"/>
    <property type="molecule type" value="Genomic_DNA"/>
</dbReference>
<gene>
    <name evidence="2" type="ORF">DERYTH_LOCUS21384</name>
</gene>
<dbReference type="Proteomes" id="UP000789405">
    <property type="component" value="Unassembled WGS sequence"/>
</dbReference>
<dbReference type="AlphaFoldDB" id="A0A9N9JP09"/>
<feature type="compositionally biased region" description="Polar residues" evidence="1">
    <location>
        <begin position="13"/>
        <end position="22"/>
    </location>
</feature>
<name>A0A9N9JP09_9GLOM</name>
<feature type="non-terminal residue" evidence="2">
    <location>
        <position position="46"/>
    </location>
</feature>
<protein>
    <submittedName>
        <fullName evidence="2">2459_t:CDS:1</fullName>
    </submittedName>
</protein>
<accession>A0A9N9JP09</accession>
<evidence type="ECO:0000313" key="3">
    <source>
        <dbReference type="Proteomes" id="UP000789405"/>
    </source>
</evidence>
<proteinExistence type="predicted"/>
<evidence type="ECO:0000313" key="2">
    <source>
        <dbReference type="EMBL" id="CAG8790783.1"/>
    </source>
</evidence>
<reference evidence="2" key="1">
    <citation type="submission" date="2021-06" db="EMBL/GenBank/DDBJ databases">
        <authorList>
            <person name="Kallberg Y."/>
            <person name="Tangrot J."/>
            <person name="Rosling A."/>
        </authorList>
    </citation>
    <scope>NUCLEOTIDE SEQUENCE</scope>
    <source>
        <strain evidence="2">MA453B</strain>
    </source>
</reference>
<organism evidence="2 3">
    <name type="scientific">Dentiscutata erythropus</name>
    <dbReference type="NCBI Taxonomy" id="1348616"/>
    <lineage>
        <taxon>Eukaryota</taxon>
        <taxon>Fungi</taxon>
        <taxon>Fungi incertae sedis</taxon>
        <taxon>Mucoromycota</taxon>
        <taxon>Glomeromycotina</taxon>
        <taxon>Glomeromycetes</taxon>
        <taxon>Diversisporales</taxon>
        <taxon>Gigasporaceae</taxon>
        <taxon>Dentiscutata</taxon>
    </lineage>
</organism>
<feature type="region of interest" description="Disordered" evidence="1">
    <location>
        <begin position="1"/>
        <end position="46"/>
    </location>
</feature>
<evidence type="ECO:0000256" key="1">
    <source>
        <dbReference type="SAM" id="MobiDB-lite"/>
    </source>
</evidence>
<sequence>NSTSAKDVKNTFGLGSQGSKRSPSPPKLTDPKESLTLAKMQQKGLL</sequence>